<evidence type="ECO:0000256" key="1">
    <source>
        <dbReference type="ARBA" id="ARBA00022679"/>
    </source>
</evidence>
<dbReference type="Pfam" id="PF00069">
    <property type="entry name" value="Pkinase"/>
    <property type="match status" value="1"/>
</dbReference>
<dbReference type="GO" id="GO:0005524">
    <property type="term" value="F:ATP binding"/>
    <property type="evidence" value="ECO:0007669"/>
    <property type="project" value="UniProtKB-UniRule"/>
</dbReference>
<keyword evidence="2" id="KW-0547">Nucleotide-binding</keyword>
<feature type="compositionally biased region" description="Low complexity" evidence="5">
    <location>
        <begin position="1495"/>
        <end position="1507"/>
    </location>
</feature>
<sequence length="1507" mass="170689">MSLFGSLKNCTQSKNLETVDVSGLSQYSYRSLVDKDEIGDGGFAVVFTAMLPGEHEKIVVKKLLDSSLEARKLLLKEARLISQLNHANIVKFKGICLDRYALLMEYVYFDFKPIGHDLIVHNLAGFLAFCEQSSCDGMHRSIFQHASFDIASGLKYLHHNSITHRDLKPENVLVSNHHYSQFSDTEIVNRMVSVKPLICKLADFGESRSRDIRTEQILKSKTTHLNRGTLGFMAPELLMNSPAVTEASLADLMMADIWAFGMVVFNLINPGLQHPYELNMKNHVRTPLILFQEFARKNERPVMQSKYESLQSGEWAGLKNTFELCTTFEPSSRPSIKNVLENVGQEMRASSVIDENLSEIHLKVSQATAIQNVDQAIIQRPEEEKSQQSVPDVGLVIADDATNACAFLTMLIAHELYSSRLLSWGDLATTAEVIIVTQPHVFNRFRDVSLHYDVMEAYTLLKNNNCLPGYFYSFTEEIPFQENALSPRGKDNLLKAVASFSSRDPSFGFYTCGKFIFLTGFYKSEMFILDTHEVPSTVGGKSAGLIKRFCGSQEKAAEECCQWLWKRLASSKLDGPQSLAIMVKRDSESDKRGSRESPKEQNNNDEIYRASNPVQTIDGDEITSEQGVQIDDNQCDDDNLQHSPCYTGETLHDELKRMSQNQDCSDHANVLEHAQSIEETEQQNNRECIKRKEVLTISSSEESDFEGDCPRVCKTPRKSTSPSNSENDDDEFSSIERRIVYHYNDNIETPVYEWTSAVKSVQEVLPVLLTHPDSAKTCTRVPNSISDDVCFLLDTSDLTNYEDWKCDDMGSWKNNGVQYHVLPTRVSNEEPFLRDNSDEHPIKRIYFKNKSSSDLKKYVTFLEHYPTLVFIQYLFDGQPHRIALEAHGNAKTQSAPGYIRTKESTRSRLKDVCSAKNPKSAYHKVLNEKGGIRRANSPSDLPRNRDQAKYMKSTSKGPSINHIDSLVILLTQCKREQLQHDEKLFIREVTGAPELRCVLAYNWQIEDLITFCTEPKSFSVLGVDPTFNLGRFNLTVTTYRNRKVVTKEGDHHPIMIGPMLLSQTKSFDAYNYFFSKLVGLNKEARNVLAYGTDGEEELFKALKYNFPYAVHLRCFMHFRENCKTQLKKSNVPEAHQKEILADIFGRRVGDTWENGLVDAINEEDFATKLSLCKAVWDQKERRYLPLNQEPCFYNYILERSSMINQCMAKSVRRNAGLGEPPVPYYTNDSESCNAMIKRAVHFKENEISDFVREMSVLLQQQRNDVESAIFNKGPFKLANDFRKFYVSETDWFKKRNEQRDQHMDNFQRAKMANETGNEDSTSAGTSTTTSSRGLSLDLVDTNIVSLPVVALQAIVKKSEELLNRQGAIIPAPGNNSAYMVESQMSTKPHFVELKKNGKVVCDGCPSYVSAKLCSHAVAASEKAGTLASYVKWLTKKGPTNINLTSFVTYDSSKNTGKKNQKASTVRRKGGRSKNVQPASTTVDRPFYGNRFAPNLQLSRQPPSQQSH</sequence>
<dbReference type="EMBL" id="CACRXK020002066">
    <property type="protein sequence ID" value="CAB3992505.1"/>
    <property type="molecule type" value="Genomic_DNA"/>
</dbReference>
<evidence type="ECO:0000256" key="2">
    <source>
        <dbReference type="ARBA" id="ARBA00022741"/>
    </source>
</evidence>
<reference evidence="6" key="1">
    <citation type="submission" date="2020-04" db="EMBL/GenBank/DDBJ databases">
        <authorList>
            <person name="Alioto T."/>
            <person name="Alioto T."/>
            <person name="Gomez Garrido J."/>
        </authorList>
    </citation>
    <scope>NUCLEOTIDE SEQUENCE</scope>
    <source>
        <strain evidence="6">A484AB</strain>
    </source>
</reference>
<evidence type="ECO:0000313" key="7">
    <source>
        <dbReference type="Proteomes" id="UP001152795"/>
    </source>
</evidence>
<keyword evidence="4" id="KW-0067">ATP-binding</keyword>
<feature type="compositionally biased region" description="Basic and acidic residues" evidence="5">
    <location>
        <begin position="583"/>
        <end position="599"/>
    </location>
</feature>
<dbReference type="InterPro" id="IPR051681">
    <property type="entry name" value="Ser/Thr_Kinases-Pseudokinases"/>
</dbReference>
<feature type="region of interest" description="Disordered" evidence="5">
    <location>
        <begin position="1312"/>
        <end position="1331"/>
    </location>
</feature>
<feature type="compositionally biased region" description="Basic residues" evidence="5">
    <location>
        <begin position="1455"/>
        <end position="1471"/>
    </location>
</feature>
<feature type="compositionally biased region" description="Low complexity" evidence="5">
    <location>
        <begin position="1320"/>
        <end position="1331"/>
    </location>
</feature>
<evidence type="ECO:0000313" key="6">
    <source>
        <dbReference type="EMBL" id="CAB3992505.1"/>
    </source>
</evidence>
<feature type="compositionally biased region" description="Polar residues" evidence="5">
    <location>
        <begin position="1473"/>
        <end position="1482"/>
    </location>
</feature>
<organism evidence="6 7">
    <name type="scientific">Paramuricea clavata</name>
    <name type="common">Red gorgonian</name>
    <name type="synonym">Violescent sea-whip</name>
    <dbReference type="NCBI Taxonomy" id="317549"/>
    <lineage>
        <taxon>Eukaryota</taxon>
        <taxon>Metazoa</taxon>
        <taxon>Cnidaria</taxon>
        <taxon>Anthozoa</taxon>
        <taxon>Octocorallia</taxon>
        <taxon>Malacalcyonacea</taxon>
        <taxon>Plexauridae</taxon>
        <taxon>Paramuricea</taxon>
    </lineage>
</organism>
<keyword evidence="7" id="KW-1185">Reference proteome</keyword>
<accession>A0A6S7GLJ6</accession>
<dbReference type="Gene3D" id="1.10.510.10">
    <property type="entry name" value="Transferase(Phosphotransferase) domain 1"/>
    <property type="match status" value="1"/>
</dbReference>
<evidence type="ECO:0000256" key="3">
    <source>
        <dbReference type="ARBA" id="ARBA00022777"/>
    </source>
</evidence>
<dbReference type="PANTHER" id="PTHR44329">
    <property type="entry name" value="SERINE/THREONINE-PROTEIN KINASE TNNI3K-RELATED"/>
    <property type="match status" value="1"/>
</dbReference>
<feature type="region of interest" description="Disordered" evidence="5">
    <location>
        <begin position="703"/>
        <end position="732"/>
    </location>
</feature>
<dbReference type="SMART" id="SM00220">
    <property type="entry name" value="S_TKc"/>
    <property type="match status" value="1"/>
</dbReference>
<feature type="region of interest" description="Disordered" evidence="5">
    <location>
        <begin position="927"/>
        <end position="956"/>
    </location>
</feature>
<feature type="region of interest" description="Disordered" evidence="5">
    <location>
        <begin position="582"/>
        <end position="607"/>
    </location>
</feature>
<evidence type="ECO:0000256" key="5">
    <source>
        <dbReference type="SAM" id="MobiDB-lite"/>
    </source>
</evidence>
<name>A0A6S7GLJ6_PARCT</name>
<dbReference type="PANTHER" id="PTHR44329:SF288">
    <property type="entry name" value="MITOGEN-ACTIVATED PROTEIN KINASE KINASE KINASE 20"/>
    <property type="match status" value="1"/>
</dbReference>
<keyword evidence="3 6" id="KW-0418">Kinase</keyword>
<keyword evidence="1" id="KW-0808">Transferase</keyword>
<gene>
    <name evidence="6" type="ORF">PACLA_8A034570</name>
</gene>
<evidence type="ECO:0000256" key="4">
    <source>
        <dbReference type="ARBA" id="ARBA00022840"/>
    </source>
</evidence>
<feature type="region of interest" description="Disordered" evidence="5">
    <location>
        <begin position="1450"/>
        <end position="1507"/>
    </location>
</feature>
<dbReference type="Gene3D" id="3.30.200.20">
    <property type="entry name" value="Phosphorylase Kinase, domain 1"/>
    <property type="match status" value="1"/>
</dbReference>
<dbReference type="GO" id="GO:0004674">
    <property type="term" value="F:protein serine/threonine kinase activity"/>
    <property type="evidence" value="ECO:0007669"/>
    <property type="project" value="TreeGrafter"/>
</dbReference>
<dbReference type="InterPro" id="IPR011009">
    <property type="entry name" value="Kinase-like_dom_sf"/>
</dbReference>
<dbReference type="SUPFAM" id="SSF56112">
    <property type="entry name" value="Protein kinase-like (PK-like)"/>
    <property type="match status" value="1"/>
</dbReference>
<protein>
    <submittedName>
        <fullName evidence="6">Mitogen-activated kinase kinase kinase A</fullName>
    </submittedName>
</protein>
<dbReference type="OrthoDB" id="6163056at2759"/>
<dbReference type="InterPro" id="IPR000719">
    <property type="entry name" value="Prot_kinase_dom"/>
</dbReference>
<dbReference type="Proteomes" id="UP001152795">
    <property type="component" value="Unassembled WGS sequence"/>
</dbReference>
<dbReference type="PROSITE" id="PS50011">
    <property type="entry name" value="PROTEIN_KINASE_DOM"/>
    <property type="match status" value="1"/>
</dbReference>
<dbReference type="PROSITE" id="PS00107">
    <property type="entry name" value="PROTEIN_KINASE_ATP"/>
    <property type="match status" value="1"/>
</dbReference>
<dbReference type="InterPro" id="IPR017441">
    <property type="entry name" value="Protein_kinase_ATP_BS"/>
</dbReference>
<dbReference type="PROSITE" id="PS00108">
    <property type="entry name" value="PROTEIN_KINASE_ST"/>
    <property type="match status" value="1"/>
</dbReference>
<comment type="caution">
    <text evidence="6">The sequence shown here is derived from an EMBL/GenBank/DDBJ whole genome shotgun (WGS) entry which is preliminary data.</text>
</comment>
<dbReference type="InterPro" id="IPR008271">
    <property type="entry name" value="Ser/Thr_kinase_AS"/>
</dbReference>
<proteinExistence type="predicted"/>